<keyword evidence="3" id="KW-0690">Ribosome biogenesis</keyword>
<keyword evidence="3" id="KW-0699">rRNA-binding</keyword>
<evidence type="ECO:0000256" key="3">
    <source>
        <dbReference type="HAMAP-Rule" id="MF_01820"/>
    </source>
</evidence>
<feature type="binding site" evidence="3">
    <location>
        <position position="295"/>
    </location>
    <ligand>
        <name>Zn(2+)</name>
        <dbReference type="ChEBI" id="CHEBI:29105"/>
    </ligand>
</feature>
<dbReference type="GO" id="GO:0019843">
    <property type="term" value="F:rRNA binding"/>
    <property type="evidence" value="ECO:0007669"/>
    <property type="project" value="UniProtKB-KW"/>
</dbReference>
<dbReference type="CDD" id="cd01854">
    <property type="entry name" value="YjeQ_EngC"/>
    <property type="match status" value="1"/>
</dbReference>
<dbReference type="InterPro" id="IPR030378">
    <property type="entry name" value="G_CP_dom"/>
</dbReference>
<dbReference type="InterPro" id="IPR027417">
    <property type="entry name" value="P-loop_NTPase"/>
</dbReference>
<dbReference type="PROSITE" id="PS51721">
    <property type="entry name" value="G_CP"/>
    <property type="match status" value="1"/>
</dbReference>
<name>A0A220VCY3_9GAMM</name>
<feature type="domain" description="CP-type G" evidence="5">
    <location>
        <begin position="96"/>
        <end position="264"/>
    </location>
</feature>
<comment type="function">
    <text evidence="3">One of several proteins that assist in the late maturation steps of the functional core of the 30S ribosomal subunit. Helps release RbfA from mature subunits. May play a role in the assembly of ribosomal proteins into the subunit. Circularly permuted GTPase that catalyzes slow GTP hydrolysis, GTPase activity is stimulated by the 30S ribosomal subunit.</text>
</comment>
<dbReference type="EMBL" id="CP022355">
    <property type="protein sequence ID" value="ASK78254.1"/>
    <property type="molecule type" value="Genomic_DNA"/>
</dbReference>
<evidence type="ECO:0000259" key="4">
    <source>
        <dbReference type="PROSITE" id="PS50936"/>
    </source>
</evidence>
<dbReference type="Gene3D" id="1.10.40.50">
    <property type="entry name" value="Probable gtpase engc, domain 3"/>
    <property type="match status" value="1"/>
</dbReference>
<dbReference type="Proteomes" id="UP000242175">
    <property type="component" value="Chromosome large"/>
</dbReference>
<dbReference type="Gene3D" id="3.40.50.300">
    <property type="entry name" value="P-loop containing nucleotide triphosphate hydrolases"/>
    <property type="match status" value="1"/>
</dbReference>
<dbReference type="SUPFAM" id="SSF52540">
    <property type="entry name" value="P-loop containing nucleoside triphosphate hydrolases"/>
    <property type="match status" value="1"/>
</dbReference>
<dbReference type="NCBIfam" id="NF008931">
    <property type="entry name" value="PRK12288.1"/>
    <property type="match status" value="1"/>
</dbReference>
<proteinExistence type="inferred from homology"/>
<dbReference type="AlphaFoldDB" id="A0A220VCY3"/>
<evidence type="ECO:0000313" key="6">
    <source>
        <dbReference type="EMBL" id="ASK78254.1"/>
    </source>
</evidence>
<feature type="domain" description="EngC GTPase" evidence="4">
    <location>
        <begin position="113"/>
        <end position="262"/>
    </location>
</feature>
<reference evidence="6 7" key="1">
    <citation type="journal article" date="2016" name="Int. J. Syst. Evol. Microbiol.">
        <title>Paraphotobacterium marinum gen. nov., sp. nov., a member of the family Vibrionaceae, isolated from surface seawater.</title>
        <authorList>
            <person name="Huang Z."/>
            <person name="Dong C."/>
            <person name="Shao Z."/>
        </authorList>
    </citation>
    <scope>NUCLEOTIDE SEQUENCE [LARGE SCALE GENOMIC DNA]</scope>
    <source>
        <strain evidence="6 7">NSCS20N07D</strain>
    </source>
</reference>
<dbReference type="InterPro" id="IPR012340">
    <property type="entry name" value="NA-bd_OB-fold"/>
</dbReference>
<dbReference type="GO" id="GO:0005737">
    <property type="term" value="C:cytoplasm"/>
    <property type="evidence" value="ECO:0007669"/>
    <property type="project" value="UniProtKB-SubCell"/>
</dbReference>
<organism evidence="6 7">
    <name type="scientific">Paraphotobacterium marinum</name>
    <dbReference type="NCBI Taxonomy" id="1755811"/>
    <lineage>
        <taxon>Bacteria</taxon>
        <taxon>Pseudomonadati</taxon>
        <taxon>Pseudomonadota</taxon>
        <taxon>Gammaproteobacteria</taxon>
        <taxon>Vibrionales</taxon>
        <taxon>Vibrionaceae</taxon>
        <taxon>Paraphotobacterium</taxon>
    </lineage>
</organism>
<keyword evidence="3" id="KW-0479">Metal-binding</keyword>
<dbReference type="NCBIfam" id="TIGR00157">
    <property type="entry name" value="ribosome small subunit-dependent GTPase A"/>
    <property type="match status" value="1"/>
</dbReference>
<protein>
    <recommendedName>
        <fullName evidence="3">Small ribosomal subunit biogenesis GTPase RsgA</fullName>
        <ecNumber evidence="3">3.6.1.-</ecNumber>
    </recommendedName>
</protein>
<dbReference type="PANTHER" id="PTHR32120">
    <property type="entry name" value="SMALL RIBOSOMAL SUBUNIT BIOGENESIS GTPASE RSGA"/>
    <property type="match status" value="1"/>
</dbReference>
<feature type="binding site" evidence="3">
    <location>
        <begin position="152"/>
        <end position="155"/>
    </location>
    <ligand>
        <name>GTP</name>
        <dbReference type="ChEBI" id="CHEBI:37565"/>
    </ligand>
</feature>
<keyword evidence="1 3" id="KW-0547">Nucleotide-binding</keyword>
<feature type="binding site" evidence="3">
    <location>
        <begin position="206"/>
        <end position="214"/>
    </location>
    <ligand>
        <name>GTP</name>
        <dbReference type="ChEBI" id="CHEBI:37565"/>
    </ligand>
</feature>
<evidence type="ECO:0000259" key="5">
    <source>
        <dbReference type="PROSITE" id="PS51721"/>
    </source>
</evidence>
<dbReference type="EC" id="3.6.1.-" evidence="3"/>
<evidence type="ECO:0000256" key="1">
    <source>
        <dbReference type="ARBA" id="ARBA00022741"/>
    </source>
</evidence>
<keyword evidence="3" id="KW-0378">Hydrolase</keyword>
<dbReference type="OrthoDB" id="9809485at2"/>
<dbReference type="PROSITE" id="PS50936">
    <property type="entry name" value="ENGC_GTPASE"/>
    <property type="match status" value="1"/>
</dbReference>
<dbReference type="Gene3D" id="2.40.50.140">
    <property type="entry name" value="Nucleic acid-binding proteins"/>
    <property type="match status" value="1"/>
</dbReference>
<comment type="subunit">
    <text evidence="3">Monomer. Associates with 30S ribosomal subunit, binds 16S rRNA.</text>
</comment>
<dbReference type="KEGG" id="pmai:CF386_04055"/>
<evidence type="ECO:0000313" key="7">
    <source>
        <dbReference type="Proteomes" id="UP000242175"/>
    </source>
</evidence>
<dbReference type="RefSeq" id="WP_089073162.1">
    <property type="nucleotide sequence ID" value="NZ_CBCSAM010000013.1"/>
</dbReference>
<dbReference type="GO" id="GO:0046872">
    <property type="term" value="F:metal ion binding"/>
    <property type="evidence" value="ECO:0007669"/>
    <property type="project" value="UniProtKB-KW"/>
</dbReference>
<keyword evidence="3" id="KW-0963">Cytoplasm</keyword>
<keyword evidence="3" id="KW-0862">Zinc</keyword>
<dbReference type="GO" id="GO:0003924">
    <property type="term" value="F:GTPase activity"/>
    <property type="evidence" value="ECO:0007669"/>
    <property type="project" value="UniProtKB-UniRule"/>
</dbReference>
<sequence>MAKKKLTKNQKNRISKNQSKKIESFALDDGMYGSRQLGIVISRFGQHADIKASNGEIHRCNIRRNINSLVTGDNVVWRNSNNSNNIGIIEAVKKRDNELSRPDNYNHLKIIAANIDQVFIVGAIEPEISFDLINKYLVAIELKGLVPRIVINKYDLITKKFEQEIKDISKIYKAIGYQVDFVSIYNKDTIDKLKDQLKNKNSIFVGQSGVGKSSLINAIFSEERTSVGTLSEVSGLGQHTTSTSTLYSLDNNGNIIDSPGVRDFALWSDDKENLAWGFIEFRPFIGLCKYRDCKHDLDPGCKIREAAENDEISYKRYQSFLRISKNLKHKKLNN</sequence>
<comment type="similarity">
    <text evidence="3">Belongs to the TRAFAC class YlqF/YawG GTPase family. RsgA subfamily.</text>
</comment>
<feature type="binding site" evidence="3">
    <location>
        <position position="293"/>
    </location>
    <ligand>
        <name>Zn(2+)</name>
        <dbReference type="ChEBI" id="CHEBI:29105"/>
    </ligand>
</feature>
<dbReference type="InterPro" id="IPR010914">
    <property type="entry name" value="RsgA_GTPase_dom"/>
</dbReference>
<accession>A0A220VCY3</accession>
<dbReference type="GO" id="GO:0042274">
    <property type="term" value="P:ribosomal small subunit biogenesis"/>
    <property type="evidence" value="ECO:0007669"/>
    <property type="project" value="UniProtKB-UniRule"/>
</dbReference>
<comment type="subcellular location">
    <subcellularLocation>
        <location evidence="3">Cytoplasm</location>
    </subcellularLocation>
</comment>
<evidence type="ECO:0000256" key="2">
    <source>
        <dbReference type="ARBA" id="ARBA00023134"/>
    </source>
</evidence>
<dbReference type="GO" id="GO:0005525">
    <property type="term" value="F:GTP binding"/>
    <property type="evidence" value="ECO:0007669"/>
    <property type="project" value="UniProtKB-UniRule"/>
</dbReference>
<keyword evidence="7" id="KW-1185">Reference proteome</keyword>
<comment type="cofactor">
    <cofactor evidence="3">
        <name>Zn(2+)</name>
        <dbReference type="ChEBI" id="CHEBI:29105"/>
    </cofactor>
    <text evidence="3">Binds 1 zinc ion per subunit.</text>
</comment>
<feature type="binding site" evidence="3">
    <location>
        <position position="288"/>
    </location>
    <ligand>
        <name>Zn(2+)</name>
        <dbReference type="ChEBI" id="CHEBI:29105"/>
    </ligand>
</feature>
<dbReference type="PANTHER" id="PTHR32120:SF11">
    <property type="entry name" value="SMALL RIBOSOMAL SUBUNIT BIOGENESIS GTPASE RSGA 1, MITOCHONDRIAL-RELATED"/>
    <property type="match status" value="1"/>
</dbReference>
<feature type="binding site" evidence="3">
    <location>
        <position position="301"/>
    </location>
    <ligand>
        <name>Zn(2+)</name>
        <dbReference type="ChEBI" id="CHEBI:29105"/>
    </ligand>
</feature>
<dbReference type="HAMAP" id="MF_01820">
    <property type="entry name" value="GTPase_RsgA"/>
    <property type="match status" value="1"/>
</dbReference>
<keyword evidence="2 3" id="KW-0342">GTP-binding</keyword>
<dbReference type="Pfam" id="PF03193">
    <property type="entry name" value="RsgA_GTPase"/>
    <property type="match status" value="1"/>
</dbReference>
<gene>
    <name evidence="3" type="primary">rsgA</name>
    <name evidence="6" type="ORF">CF386_04055</name>
</gene>
<keyword evidence="3" id="KW-0694">RNA-binding</keyword>
<dbReference type="InterPro" id="IPR004881">
    <property type="entry name" value="Ribosome_biogen_GTPase_RsgA"/>
</dbReference>